<keyword evidence="6 12" id="KW-0547">Nucleotide-binding</keyword>
<dbReference type="EMBL" id="VITV01000003">
    <property type="protein sequence ID" value="TWB77432.1"/>
    <property type="molecule type" value="Genomic_DNA"/>
</dbReference>
<dbReference type="SUPFAM" id="SSF46589">
    <property type="entry name" value="tRNA-binding arm"/>
    <property type="match status" value="1"/>
</dbReference>
<evidence type="ECO:0000256" key="8">
    <source>
        <dbReference type="ARBA" id="ARBA00022917"/>
    </source>
</evidence>
<feature type="binding site" evidence="13">
    <location>
        <position position="228"/>
    </location>
    <ligand>
        <name>L-serine</name>
        <dbReference type="ChEBI" id="CHEBI:33384"/>
    </ligand>
</feature>
<dbReference type="RefSeq" id="WP_145610050.1">
    <property type="nucleotide sequence ID" value="NZ_JARPAF010000004.1"/>
</dbReference>
<keyword evidence="7 12" id="KW-0067">ATP-binding</keyword>
<evidence type="ECO:0000313" key="18">
    <source>
        <dbReference type="Proteomes" id="UP000320516"/>
    </source>
</evidence>
<feature type="binding site" evidence="12 14">
    <location>
        <begin position="259"/>
        <end position="261"/>
    </location>
    <ligand>
        <name>ATP</name>
        <dbReference type="ChEBI" id="CHEBI:30616"/>
    </ligand>
</feature>
<comment type="subcellular location">
    <subcellularLocation>
        <location evidence="1 12">Cytoplasm</location>
    </subcellularLocation>
</comment>
<organism evidence="17 18">
    <name type="scientific">Nitrospirillum amazonense</name>
    <dbReference type="NCBI Taxonomy" id="28077"/>
    <lineage>
        <taxon>Bacteria</taxon>
        <taxon>Pseudomonadati</taxon>
        <taxon>Pseudomonadota</taxon>
        <taxon>Alphaproteobacteria</taxon>
        <taxon>Rhodospirillales</taxon>
        <taxon>Azospirillaceae</taxon>
        <taxon>Nitrospirillum</taxon>
    </lineage>
</organism>
<keyword evidence="4 12" id="KW-0963">Cytoplasm</keyword>
<feature type="binding site" evidence="12 13">
    <location>
        <position position="282"/>
    </location>
    <ligand>
        <name>L-serine</name>
        <dbReference type="ChEBI" id="CHEBI:33384"/>
    </ligand>
</feature>
<evidence type="ECO:0000256" key="10">
    <source>
        <dbReference type="ARBA" id="ARBA00047929"/>
    </source>
</evidence>
<evidence type="ECO:0000256" key="5">
    <source>
        <dbReference type="ARBA" id="ARBA00022598"/>
    </source>
</evidence>
<dbReference type="GO" id="GO:0004828">
    <property type="term" value="F:serine-tRNA ligase activity"/>
    <property type="evidence" value="ECO:0007669"/>
    <property type="project" value="UniProtKB-UniRule"/>
</dbReference>
<dbReference type="PROSITE" id="PS50862">
    <property type="entry name" value="AA_TRNA_LIGASE_II"/>
    <property type="match status" value="1"/>
</dbReference>
<dbReference type="InterPro" id="IPR010978">
    <property type="entry name" value="tRNA-bd_arm"/>
</dbReference>
<feature type="binding site" evidence="13">
    <location>
        <position position="380"/>
    </location>
    <ligand>
        <name>L-serine</name>
        <dbReference type="ChEBI" id="CHEBI:33384"/>
    </ligand>
</feature>
<evidence type="ECO:0000259" key="16">
    <source>
        <dbReference type="PROSITE" id="PS50862"/>
    </source>
</evidence>
<dbReference type="PANTHER" id="PTHR43697">
    <property type="entry name" value="SERYL-TRNA SYNTHETASE"/>
    <property type="match status" value="1"/>
</dbReference>
<evidence type="ECO:0000256" key="14">
    <source>
        <dbReference type="PIRSR" id="PIRSR001529-2"/>
    </source>
</evidence>
<dbReference type="InterPro" id="IPR002314">
    <property type="entry name" value="aa-tRNA-synt_IIb"/>
</dbReference>
<dbReference type="PANTHER" id="PTHR43697:SF1">
    <property type="entry name" value="SERINE--TRNA LIGASE"/>
    <property type="match status" value="1"/>
</dbReference>
<comment type="pathway">
    <text evidence="2 12">Aminoacyl-tRNA biosynthesis; selenocysteinyl-tRNA(Sec) biosynthesis; L-seryl-tRNA(Sec) from L-serine and tRNA(Sec): step 1/1.</text>
</comment>
<evidence type="ECO:0000256" key="4">
    <source>
        <dbReference type="ARBA" id="ARBA00022490"/>
    </source>
</evidence>
<dbReference type="GO" id="GO:0005737">
    <property type="term" value="C:cytoplasm"/>
    <property type="evidence" value="ECO:0007669"/>
    <property type="project" value="UniProtKB-SubCell"/>
</dbReference>
<comment type="catalytic activity">
    <reaction evidence="11 12">
        <text>tRNA(Ser) + L-serine + ATP = L-seryl-tRNA(Ser) + AMP + diphosphate + H(+)</text>
        <dbReference type="Rhea" id="RHEA:12292"/>
        <dbReference type="Rhea" id="RHEA-COMP:9669"/>
        <dbReference type="Rhea" id="RHEA-COMP:9703"/>
        <dbReference type="ChEBI" id="CHEBI:15378"/>
        <dbReference type="ChEBI" id="CHEBI:30616"/>
        <dbReference type="ChEBI" id="CHEBI:33019"/>
        <dbReference type="ChEBI" id="CHEBI:33384"/>
        <dbReference type="ChEBI" id="CHEBI:78442"/>
        <dbReference type="ChEBI" id="CHEBI:78533"/>
        <dbReference type="ChEBI" id="CHEBI:456215"/>
        <dbReference type="EC" id="6.1.1.11"/>
    </reaction>
</comment>
<comment type="caution">
    <text evidence="12">Lacks conserved residue(s) required for the propagation of feature annotation.</text>
</comment>
<dbReference type="InterPro" id="IPR006195">
    <property type="entry name" value="aa-tRNA-synth_II"/>
</dbReference>
<evidence type="ECO:0000313" key="17">
    <source>
        <dbReference type="EMBL" id="TWB77432.1"/>
    </source>
</evidence>
<evidence type="ECO:0000256" key="13">
    <source>
        <dbReference type="PIRSR" id="PIRSR001529-1"/>
    </source>
</evidence>
<comment type="subunit">
    <text evidence="12">Homodimer. The tRNA molecule binds across the dimer.</text>
</comment>
<keyword evidence="15" id="KW-0175">Coiled coil</keyword>
<proteinExistence type="inferred from homology"/>
<comment type="similarity">
    <text evidence="3 12">Belongs to the class-II aminoacyl-tRNA synthetase family. Type-1 seryl-tRNA synthetase subfamily.</text>
</comment>
<comment type="domain">
    <text evidence="12">Consists of two distinct domains, a catalytic core and a N-terminal extension that is involved in tRNA binding.</text>
</comment>
<dbReference type="AlphaFoldDB" id="A0A560K295"/>
<feature type="domain" description="Aminoacyl-transfer RNA synthetases class-II family profile" evidence="16">
    <location>
        <begin position="170"/>
        <end position="407"/>
    </location>
</feature>
<dbReference type="InterPro" id="IPR033729">
    <property type="entry name" value="SerRS_core"/>
</dbReference>
<comment type="catalytic activity">
    <reaction evidence="10 12">
        <text>tRNA(Sec) + L-serine + ATP = L-seryl-tRNA(Sec) + AMP + diphosphate + H(+)</text>
        <dbReference type="Rhea" id="RHEA:42580"/>
        <dbReference type="Rhea" id="RHEA-COMP:9742"/>
        <dbReference type="Rhea" id="RHEA-COMP:10128"/>
        <dbReference type="ChEBI" id="CHEBI:15378"/>
        <dbReference type="ChEBI" id="CHEBI:30616"/>
        <dbReference type="ChEBI" id="CHEBI:33019"/>
        <dbReference type="ChEBI" id="CHEBI:33384"/>
        <dbReference type="ChEBI" id="CHEBI:78442"/>
        <dbReference type="ChEBI" id="CHEBI:78533"/>
        <dbReference type="ChEBI" id="CHEBI:456215"/>
        <dbReference type="EC" id="6.1.1.11"/>
    </reaction>
</comment>
<evidence type="ECO:0000256" key="2">
    <source>
        <dbReference type="ARBA" id="ARBA00005045"/>
    </source>
</evidence>
<name>A0A560K295_9PROT</name>
<dbReference type="CDD" id="cd00770">
    <property type="entry name" value="SerRS_core"/>
    <property type="match status" value="1"/>
</dbReference>
<protein>
    <recommendedName>
        <fullName evidence="12">Serine--tRNA ligase</fullName>
        <ecNumber evidence="12">6.1.1.11</ecNumber>
    </recommendedName>
    <alternativeName>
        <fullName evidence="12">Seryl-tRNA synthetase</fullName>
        <shortName evidence="12">SerRS</shortName>
    </alternativeName>
    <alternativeName>
        <fullName evidence="12">Seryl-tRNA(Ser/Sec) synthetase</fullName>
    </alternativeName>
</protein>
<evidence type="ECO:0000256" key="7">
    <source>
        <dbReference type="ARBA" id="ARBA00022840"/>
    </source>
</evidence>
<dbReference type="UniPathway" id="UPA00906">
    <property type="reaction ID" value="UER00895"/>
</dbReference>
<dbReference type="Pfam" id="PF00587">
    <property type="entry name" value="tRNA-synt_2b"/>
    <property type="match status" value="1"/>
</dbReference>
<dbReference type="GO" id="GO:0005524">
    <property type="term" value="F:ATP binding"/>
    <property type="evidence" value="ECO:0007669"/>
    <property type="project" value="UniProtKB-UniRule"/>
</dbReference>
<dbReference type="Proteomes" id="UP000320516">
    <property type="component" value="Unassembled WGS sequence"/>
</dbReference>
<sequence length="423" mass="46714">MHDLRVLRDNPEAFDGGLARRGLPPQSAVVLDLDARRRAAQTALQDMQARRNEASKLIGAYKKDGKDAQPLMDEVASLKEGMAEAEATEKALSEELDRLLSTIPNLPAADVPQGKDEHDNVERHRVGTPPVIENAKEHFDLGEALGFMDFSGAAKLSGARFTVLKGPLARLERALGDFMLDTHTREFGYTEVSPPLMVRDEAAYGTGQLPKFAEDLFQTNTGHWLIPTAEVPLTNLVADSILDAEELPLRMTARTPCFRAEAGAAGRDTRGMIRQHQFYKVEMVSVTTPDQSAAEHERMTEAAETVLKRLGLPFRTVTLCTGDMGFSAAKTYDIEVWLPGQNMYREISSCSNCGDFQARRMKARWRNKGDKNTQFVHTLNGSGVAVGRALLAVMENYQEADGSIRVPEVLVPYMNGLERIVRG</sequence>
<feature type="binding site" evidence="12">
    <location>
        <begin position="228"/>
        <end position="230"/>
    </location>
    <ligand>
        <name>L-serine</name>
        <dbReference type="ChEBI" id="CHEBI:33384"/>
    </ligand>
</feature>
<dbReference type="SUPFAM" id="SSF55681">
    <property type="entry name" value="Class II aaRS and biotin synthetases"/>
    <property type="match status" value="1"/>
</dbReference>
<evidence type="ECO:0000256" key="9">
    <source>
        <dbReference type="ARBA" id="ARBA00023146"/>
    </source>
</evidence>
<evidence type="ECO:0000256" key="3">
    <source>
        <dbReference type="ARBA" id="ARBA00010728"/>
    </source>
</evidence>
<keyword evidence="8 12" id="KW-0648">Protein biosynthesis</keyword>
<dbReference type="NCBIfam" id="TIGR00414">
    <property type="entry name" value="serS"/>
    <property type="match status" value="1"/>
</dbReference>
<keyword evidence="5 12" id="KW-0436">Ligase</keyword>
<dbReference type="PIRSF" id="PIRSF001529">
    <property type="entry name" value="Ser-tRNA-synth_IIa"/>
    <property type="match status" value="1"/>
</dbReference>
<gene>
    <name evidence="12" type="primary">serS</name>
    <name evidence="17" type="ORF">FBZ87_103249</name>
</gene>
<dbReference type="Gene3D" id="1.10.287.40">
    <property type="entry name" value="Serine-tRNA synthetase, tRNA binding domain"/>
    <property type="match status" value="1"/>
</dbReference>
<dbReference type="Pfam" id="PF02403">
    <property type="entry name" value="Seryl_tRNA_N"/>
    <property type="match status" value="1"/>
</dbReference>
<comment type="function">
    <text evidence="12">Catalyzes the attachment of serine to tRNA(Ser). Is also able to aminoacylate tRNA(Sec) with serine, to form the misacylated tRNA L-seryl-tRNA(Sec), which will be further converted into selenocysteinyl-tRNA(Sec).</text>
</comment>
<dbReference type="Gene3D" id="3.30.930.10">
    <property type="entry name" value="Bira Bifunctional Protein, Domain 2"/>
    <property type="match status" value="1"/>
</dbReference>
<dbReference type="InterPro" id="IPR002317">
    <property type="entry name" value="Ser-tRNA-ligase_type_1"/>
</dbReference>
<feature type="binding site" evidence="13">
    <location>
        <position position="259"/>
    </location>
    <ligand>
        <name>L-serine</name>
        <dbReference type="ChEBI" id="CHEBI:33384"/>
    </ligand>
</feature>
<accession>A0A560K295</accession>
<keyword evidence="9 12" id="KW-0030">Aminoacyl-tRNA synthetase</keyword>
<dbReference type="InterPro" id="IPR042103">
    <property type="entry name" value="SerRS_1_N_sf"/>
</dbReference>
<dbReference type="InterPro" id="IPR045864">
    <property type="entry name" value="aa-tRNA-synth_II/BPL/LPL"/>
</dbReference>
<dbReference type="GO" id="GO:0016260">
    <property type="term" value="P:selenocysteine biosynthetic process"/>
    <property type="evidence" value="ECO:0007669"/>
    <property type="project" value="UniProtKB-UniRule"/>
</dbReference>
<evidence type="ECO:0000256" key="11">
    <source>
        <dbReference type="ARBA" id="ARBA00048823"/>
    </source>
</evidence>
<dbReference type="PRINTS" id="PR00981">
    <property type="entry name" value="TRNASYNTHSER"/>
</dbReference>
<feature type="binding site" evidence="12">
    <location>
        <position position="382"/>
    </location>
    <ligand>
        <name>L-serine</name>
        <dbReference type="ChEBI" id="CHEBI:33384"/>
    </ligand>
</feature>
<feature type="binding site" evidence="12 14">
    <location>
        <begin position="346"/>
        <end position="349"/>
    </location>
    <ligand>
        <name>ATP</name>
        <dbReference type="ChEBI" id="CHEBI:30616"/>
    </ligand>
</feature>
<dbReference type="InterPro" id="IPR015866">
    <property type="entry name" value="Ser-tRNA-synth_1_N"/>
</dbReference>
<evidence type="ECO:0000256" key="15">
    <source>
        <dbReference type="SAM" id="Coils"/>
    </source>
</evidence>
<dbReference type="GO" id="GO:0006434">
    <property type="term" value="P:seryl-tRNA aminoacylation"/>
    <property type="evidence" value="ECO:0007669"/>
    <property type="project" value="UniProtKB-UniRule"/>
</dbReference>
<comment type="caution">
    <text evidence="17">The sequence shown here is derived from an EMBL/GenBank/DDBJ whole genome shotgun (WGS) entry which is preliminary data.</text>
</comment>
<evidence type="ECO:0000256" key="1">
    <source>
        <dbReference type="ARBA" id="ARBA00004496"/>
    </source>
</evidence>
<feature type="coiled-coil region" evidence="15">
    <location>
        <begin position="37"/>
        <end position="102"/>
    </location>
</feature>
<evidence type="ECO:0000256" key="12">
    <source>
        <dbReference type="HAMAP-Rule" id="MF_00176"/>
    </source>
</evidence>
<dbReference type="HAMAP" id="MF_00176">
    <property type="entry name" value="Ser_tRNA_synth_type1"/>
    <property type="match status" value="1"/>
</dbReference>
<reference evidence="17 18" key="1">
    <citation type="submission" date="2019-06" db="EMBL/GenBank/DDBJ databases">
        <title>Genomic Encyclopedia of Type Strains, Phase IV (KMG-V): Genome sequencing to study the core and pangenomes of soil and plant-associated prokaryotes.</title>
        <authorList>
            <person name="Whitman W."/>
        </authorList>
    </citation>
    <scope>NUCLEOTIDE SEQUENCE [LARGE SCALE GENOMIC DNA]</scope>
    <source>
        <strain evidence="17 18">BR 12005</strain>
    </source>
</reference>
<dbReference type="EC" id="6.1.1.11" evidence="12"/>
<evidence type="ECO:0000256" key="6">
    <source>
        <dbReference type="ARBA" id="ARBA00022741"/>
    </source>
</evidence>